<sequence length="178" mass="19668">MNRRRLILASALLLPAMPALGQSSSGLLNLFAGTGAGANAFVERVTIASNFEVDSSKTLLEKSTHPQIRDYATRMIADHSAILAELRALPDAATRLPAGLDDRTQEKLIRLRTFEGDELNRWYVQMQVDGHKETVEIFEAYAAHGEVPRLKEFAERRLPAMRAHLAAAEALQAPRPPQ</sequence>
<reference evidence="3 4" key="1">
    <citation type="submission" date="2016-10" db="EMBL/GenBank/DDBJ databases">
        <authorList>
            <person name="de Groot N.N."/>
        </authorList>
    </citation>
    <scope>NUCLEOTIDE SEQUENCE [LARGE SCALE GENOMIC DNA]</scope>
    <source>
        <strain evidence="3 4">DSM 19981</strain>
    </source>
</reference>
<keyword evidence="1" id="KW-0732">Signal</keyword>
<evidence type="ECO:0000256" key="1">
    <source>
        <dbReference type="SAM" id="SignalP"/>
    </source>
</evidence>
<feature type="domain" description="DUF4142" evidence="2">
    <location>
        <begin position="39"/>
        <end position="171"/>
    </location>
</feature>
<dbReference type="Pfam" id="PF13628">
    <property type="entry name" value="DUF4142"/>
    <property type="match status" value="1"/>
</dbReference>
<feature type="chain" id="PRO_5011687556" evidence="1">
    <location>
        <begin position="22"/>
        <end position="178"/>
    </location>
</feature>
<evidence type="ECO:0000313" key="4">
    <source>
        <dbReference type="Proteomes" id="UP000199473"/>
    </source>
</evidence>
<dbReference type="RefSeq" id="WP_092956385.1">
    <property type="nucleotide sequence ID" value="NZ_FOSQ01000001.1"/>
</dbReference>
<dbReference type="PANTHER" id="PTHR38593:SF1">
    <property type="entry name" value="BLR2558 PROTEIN"/>
    <property type="match status" value="1"/>
</dbReference>
<dbReference type="PANTHER" id="PTHR38593">
    <property type="entry name" value="BLR2558 PROTEIN"/>
    <property type="match status" value="1"/>
</dbReference>
<dbReference type="STRING" id="1123062.SAMN02745775_1011041"/>
<dbReference type="EMBL" id="FOSQ01000001">
    <property type="protein sequence ID" value="SFK27796.1"/>
    <property type="molecule type" value="Genomic_DNA"/>
</dbReference>
<proteinExistence type="predicted"/>
<accession>A0A1I3Y9B1</accession>
<dbReference type="Gene3D" id="1.20.1260.10">
    <property type="match status" value="1"/>
</dbReference>
<feature type="signal peptide" evidence="1">
    <location>
        <begin position="1"/>
        <end position="21"/>
    </location>
</feature>
<keyword evidence="4" id="KW-1185">Reference proteome</keyword>
<dbReference type="Proteomes" id="UP000199473">
    <property type="component" value="Unassembled WGS sequence"/>
</dbReference>
<gene>
    <name evidence="3" type="ORF">SAMN02745775_1011041</name>
</gene>
<dbReference type="InterPro" id="IPR012347">
    <property type="entry name" value="Ferritin-like"/>
</dbReference>
<name>A0A1I3Y9B1_9PROT</name>
<evidence type="ECO:0000313" key="3">
    <source>
        <dbReference type="EMBL" id="SFK27796.1"/>
    </source>
</evidence>
<evidence type="ECO:0000259" key="2">
    <source>
        <dbReference type="Pfam" id="PF13628"/>
    </source>
</evidence>
<dbReference type="AlphaFoldDB" id="A0A1I3Y9B1"/>
<protein>
    <submittedName>
        <fullName evidence="3">Putative membrane protein</fullName>
    </submittedName>
</protein>
<dbReference type="OrthoDB" id="9101320at2"/>
<organism evidence="3 4">
    <name type="scientific">Falsiroseomonas stagni DSM 19981</name>
    <dbReference type="NCBI Taxonomy" id="1123062"/>
    <lineage>
        <taxon>Bacteria</taxon>
        <taxon>Pseudomonadati</taxon>
        <taxon>Pseudomonadota</taxon>
        <taxon>Alphaproteobacteria</taxon>
        <taxon>Acetobacterales</taxon>
        <taxon>Roseomonadaceae</taxon>
        <taxon>Falsiroseomonas</taxon>
    </lineage>
</organism>
<dbReference type="InterPro" id="IPR025419">
    <property type="entry name" value="DUF4142"/>
</dbReference>